<evidence type="ECO:0000256" key="4">
    <source>
        <dbReference type="SAM" id="MobiDB-lite"/>
    </source>
</evidence>
<evidence type="ECO:0000313" key="6">
    <source>
        <dbReference type="EMBL" id="CAD6445835.1"/>
    </source>
</evidence>
<feature type="compositionally biased region" description="Polar residues" evidence="4">
    <location>
        <begin position="184"/>
        <end position="200"/>
    </location>
</feature>
<evidence type="ECO:0000256" key="2">
    <source>
        <dbReference type="ARBA" id="ARBA00022771"/>
    </source>
</evidence>
<dbReference type="GO" id="GO:0008270">
    <property type="term" value="F:zinc ion binding"/>
    <property type="evidence" value="ECO:0007669"/>
    <property type="project" value="UniProtKB-KW"/>
</dbReference>
<feature type="domain" description="HIT-type" evidence="5">
    <location>
        <begin position="317"/>
        <end position="344"/>
    </location>
</feature>
<protein>
    <submittedName>
        <fullName evidence="6">Ca1b8fad-2c48-4482-87e7-c4166b4e0517</fullName>
    </submittedName>
</protein>
<dbReference type="Proteomes" id="UP000624404">
    <property type="component" value="Unassembled WGS sequence"/>
</dbReference>
<feature type="region of interest" description="Disordered" evidence="4">
    <location>
        <begin position="170"/>
        <end position="250"/>
    </location>
</feature>
<keyword evidence="2" id="KW-0863">Zinc-finger</keyword>
<feature type="non-terminal residue" evidence="6">
    <location>
        <position position="1"/>
    </location>
</feature>
<proteinExistence type="predicted"/>
<feature type="compositionally biased region" description="Basic and acidic residues" evidence="4">
    <location>
        <begin position="1"/>
        <end position="10"/>
    </location>
</feature>
<dbReference type="GO" id="GO:0006338">
    <property type="term" value="P:chromatin remodeling"/>
    <property type="evidence" value="ECO:0007669"/>
    <property type="project" value="InterPro"/>
</dbReference>
<comment type="caution">
    <text evidence="6">The sequence shown here is derived from an EMBL/GenBank/DDBJ whole genome shotgun (WGS) entry which is preliminary data.</text>
</comment>
<dbReference type="CDD" id="cd21437">
    <property type="entry name" value="zf-HIT_ZNHIT1_like"/>
    <property type="match status" value="1"/>
</dbReference>
<feature type="region of interest" description="Disordered" evidence="4">
    <location>
        <begin position="78"/>
        <end position="108"/>
    </location>
</feature>
<feature type="compositionally biased region" description="Low complexity" evidence="4">
    <location>
        <begin position="170"/>
        <end position="183"/>
    </location>
</feature>
<dbReference type="InterPro" id="IPR039723">
    <property type="entry name" value="Vps71/ZNHIT1"/>
</dbReference>
<dbReference type="AlphaFoldDB" id="A0A8H2VXB6"/>
<dbReference type="OrthoDB" id="74807at2759"/>
<accession>A0A8H2VXB6</accession>
<keyword evidence="1" id="KW-0479">Metal-binding</keyword>
<evidence type="ECO:0000256" key="3">
    <source>
        <dbReference type="ARBA" id="ARBA00022833"/>
    </source>
</evidence>
<evidence type="ECO:0000313" key="7">
    <source>
        <dbReference type="Proteomes" id="UP000624404"/>
    </source>
</evidence>
<dbReference type="GO" id="GO:0005634">
    <property type="term" value="C:nucleus"/>
    <property type="evidence" value="ECO:0007669"/>
    <property type="project" value="UniProtKB-ARBA"/>
</dbReference>
<evidence type="ECO:0000259" key="5">
    <source>
        <dbReference type="Pfam" id="PF04438"/>
    </source>
</evidence>
<organism evidence="6 7">
    <name type="scientific">Sclerotinia trifoliorum</name>
    <dbReference type="NCBI Taxonomy" id="28548"/>
    <lineage>
        <taxon>Eukaryota</taxon>
        <taxon>Fungi</taxon>
        <taxon>Dikarya</taxon>
        <taxon>Ascomycota</taxon>
        <taxon>Pezizomycotina</taxon>
        <taxon>Leotiomycetes</taxon>
        <taxon>Helotiales</taxon>
        <taxon>Sclerotiniaceae</taxon>
        <taxon>Sclerotinia</taxon>
    </lineage>
</organism>
<sequence length="357" mass="38751">YVPVRAKPDTRQPSASPRQPAPKNHLSIPQPSSLFLTTHQTFIHPTHKMNFGVLEIAPSKAAPAPGWAYVPDISSTPQIGLQPSSRRARGPNSAGAGALNAHETTKKQDAKILRELQLLDRENHRDVSIPVMARGVTQGKLTPAVRKILASQKTFANHLSDYEALASLPSTSTSTTQQPASPAVSTPQASTPGPGLTSTGKRSHKRKEPLPPGIDPPKRSHKKKDPNAPAISTPLRKSSTPSLKPELPPISTPILTPFITTLASPKPHPRDTDPLLISRVPNLPSQEEMERLLAVPPLSYNEARGGCTDEDRRKPGRLFCEVCGYWGRVKCLRCAGRVCALECLEVHKEECFARYGA</sequence>
<dbReference type="Pfam" id="PF04438">
    <property type="entry name" value="zf-HIT"/>
    <property type="match status" value="1"/>
</dbReference>
<gene>
    <name evidence="6" type="ORF">SCLTRI_LOCUS5556</name>
</gene>
<keyword evidence="7" id="KW-1185">Reference proteome</keyword>
<dbReference type="PANTHER" id="PTHR13093">
    <property type="entry name" value="ZINC FINGER HIT DOMAIN CONTAINING PROTEIN 1"/>
    <property type="match status" value="1"/>
</dbReference>
<reference evidence="6" key="1">
    <citation type="submission" date="2020-10" db="EMBL/GenBank/DDBJ databases">
        <authorList>
            <person name="Kusch S."/>
        </authorList>
    </citation>
    <scope>NUCLEOTIDE SEQUENCE</scope>
    <source>
        <strain evidence="6">SwB9</strain>
    </source>
</reference>
<keyword evidence="3" id="KW-0862">Zinc</keyword>
<dbReference type="InterPro" id="IPR007529">
    <property type="entry name" value="Znf_HIT"/>
</dbReference>
<dbReference type="EMBL" id="CAJHIA010000017">
    <property type="protein sequence ID" value="CAD6445835.1"/>
    <property type="molecule type" value="Genomic_DNA"/>
</dbReference>
<name>A0A8H2VXB6_9HELO</name>
<evidence type="ECO:0000256" key="1">
    <source>
        <dbReference type="ARBA" id="ARBA00022723"/>
    </source>
</evidence>
<feature type="region of interest" description="Disordered" evidence="4">
    <location>
        <begin position="1"/>
        <end position="30"/>
    </location>
</feature>